<dbReference type="InterPro" id="IPR000415">
    <property type="entry name" value="Nitroreductase-like"/>
</dbReference>
<dbReference type="RefSeq" id="WP_342828063.1">
    <property type="nucleotide sequence ID" value="NZ_JBANDC010000002.1"/>
</dbReference>
<dbReference type="Pfam" id="PF00881">
    <property type="entry name" value="Nitroreductase"/>
    <property type="match status" value="1"/>
</dbReference>
<dbReference type="SUPFAM" id="SSF55469">
    <property type="entry name" value="FMN-dependent nitroreductase-like"/>
    <property type="match status" value="1"/>
</dbReference>
<evidence type="ECO:0000313" key="2">
    <source>
        <dbReference type="EMBL" id="MEM4986244.1"/>
    </source>
</evidence>
<evidence type="ECO:0000313" key="3">
    <source>
        <dbReference type="Proteomes" id="UP001495910"/>
    </source>
</evidence>
<dbReference type="Gene3D" id="3.40.109.10">
    <property type="entry name" value="NADH Oxidase"/>
    <property type="match status" value="1"/>
</dbReference>
<dbReference type="CDD" id="cd02142">
    <property type="entry name" value="McbC_SagB-like_oxidoreductase"/>
    <property type="match status" value="1"/>
</dbReference>
<dbReference type="InterPro" id="IPR052544">
    <property type="entry name" value="Bacteriocin_Proc_Enz"/>
</dbReference>
<dbReference type="InterPro" id="IPR029479">
    <property type="entry name" value="Nitroreductase"/>
</dbReference>
<feature type="domain" description="Nitroreductase" evidence="1">
    <location>
        <begin position="161"/>
        <end position="345"/>
    </location>
</feature>
<organism evidence="2 3">
    <name type="scientific">Collimonas rhizosphaerae</name>
    <dbReference type="NCBI Taxonomy" id="3126357"/>
    <lineage>
        <taxon>Bacteria</taxon>
        <taxon>Pseudomonadati</taxon>
        <taxon>Pseudomonadota</taxon>
        <taxon>Betaproteobacteria</taxon>
        <taxon>Burkholderiales</taxon>
        <taxon>Oxalobacteraceae</taxon>
        <taxon>Collimonas</taxon>
    </lineage>
</organism>
<sequence length="370" mass="41032">MIRRARTIILRYSDSNLVAVNYLAKTSIQLSELGRWVLAQCDQWRLPFTLFKAAPTSDHSAIEAELELLSATSLLIWAGTHAATQDLEYEKNFAWGDVAGYYHFSIRNSEYMHPIMSASRLAEKSATTEAVPLYLDNQAFEKITRLPPPDLDSGVFPIMCQRRSYRGFSDDEIPLAYLAECLFAGLGITGFVKPFAESEEQLPFKMTPSGGGRNPYEAFVYVRRVNGLVPGVYHYSAKDHSLGLVQDREQPSVGAVVAGQGWFEHAAVLVVLVANFDRTMWKYPHPTGYRVVLLEAGHIAQNMLLAATARGLACTPTCAIDDRVAVKLTGCDRLTQSHVYTVALGNRSVIPTVMDPLQIVPNEISPLFSQ</sequence>
<dbReference type="PANTHER" id="PTHR43745:SF2">
    <property type="entry name" value="NITROREDUCTASE MJ1384-RELATED"/>
    <property type="match status" value="1"/>
</dbReference>
<comment type="caution">
    <text evidence="2">The sequence shown here is derived from an EMBL/GenBank/DDBJ whole genome shotgun (WGS) entry which is preliminary data.</text>
</comment>
<dbReference type="NCBIfam" id="TIGR03605">
    <property type="entry name" value="antibiot_sagB"/>
    <property type="match status" value="1"/>
</dbReference>
<proteinExistence type="predicted"/>
<dbReference type="PANTHER" id="PTHR43745">
    <property type="entry name" value="NITROREDUCTASE MJ1384-RELATED"/>
    <property type="match status" value="1"/>
</dbReference>
<gene>
    <name evidence="2" type="ORF">V8G57_02470</name>
</gene>
<name>A0ABU9PQG8_9BURK</name>
<evidence type="ECO:0000259" key="1">
    <source>
        <dbReference type="Pfam" id="PF00881"/>
    </source>
</evidence>
<dbReference type="Proteomes" id="UP001495910">
    <property type="component" value="Unassembled WGS sequence"/>
</dbReference>
<reference evidence="2 3" key="1">
    <citation type="submission" date="2024-02" db="EMBL/GenBank/DDBJ databases">
        <title>Draft genome sequence of Collimonas sp. strain H4R21, an effective mineral-weathering bacterial strain isolated from the beech rhizosphere.</title>
        <authorList>
            <person name="Morin E."/>
            <person name="Uroz S."/>
            <person name="Leveau J.H.J."/>
            <person name="Kumar R."/>
            <person name="Rey M.W."/>
            <person name="Pham J."/>
        </authorList>
    </citation>
    <scope>NUCLEOTIDE SEQUENCE [LARGE SCALE GENOMIC DNA]</scope>
    <source>
        <strain evidence="2 3">H4R21</strain>
    </source>
</reference>
<protein>
    <submittedName>
        <fullName evidence="2">SagB/ThcOx family dehydrogenase</fullName>
    </submittedName>
</protein>
<keyword evidence="3" id="KW-1185">Reference proteome</keyword>
<accession>A0ABU9PQG8</accession>
<dbReference type="InterPro" id="IPR020051">
    <property type="entry name" value="SagB-type_dehydrogenase"/>
</dbReference>
<dbReference type="EMBL" id="JBANDC010000002">
    <property type="protein sequence ID" value="MEM4986244.1"/>
    <property type="molecule type" value="Genomic_DNA"/>
</dbReference>